<dbReference type="AlphaFoldDB" id="A0A8F4XAF7"/>
<reference evidence="2" key="1">
    <citation type="submission" date="2020-05" db="EMBL/GenBank/DDBJ databases">
        <authorList>
            <person name="Vinutha T."/>
            <person name="Bansal N."/>
            <person name="Vanchinathan S."/>
            <person name="Prashat R.G."/>
            <person name="Ramesh S.V."/>
            <person name="Praveen S."/>
        </authorList>
    </citation>
    <scope>NUCLEOTIDE SEQUENCE</scope>
</reference>
<evidence type="ECO:0000256" key="1">
    <source>
        <dbReference type="SAM" id="MobiDB-lite"/>
    </source>
</evidence>
<dbReference type="EMBL" id="MT477909">
    <property type="protein sequence ID" value="QXI72955.1"/>
    <property type="molecule type" value="mRNA"/>
</dbReference>
<evidence type="ECO:0000313" key="2">
    <source>
        <dbReference type="EMBL" id="QXI72955.1"/>
    </source>
</evidence>
<feature type="region of interest" description="Disordered" evidence="1">
    <location>
        <begin position="1"/>
        <end position="29"/>
    </location>
</feature>
<proteinExistence type="evidence at transcript level"/>
<name>A0A8F4XAF7_SOLLC</name>
<organism evidence="2">
    <name type="scientific">Solanum lycopersicum</name>
    <name type="common">Tomato</name>
    <name type="synonym">Lycopersicon esculentum</name>
    <dbReference type="NCBI Taxonomy" id="4081"/>
    <lineage>
        <taxon>Eukaryota</taxon>
        <taxon>Viridiplantae</taxon>
        <taxon>Streptophyta</taxon>
        <taxon>Embryophyta</taxon>
        <taxon>Tracheophyta</taxon>
        <taxon>Spermatophyta</taxon>
        <taxon>Magnoliopsida</taxon>
        <taxon>eudicotyledons</taxon>
        <taxon>Gunneridae</taxon>
        <taxon>Pentapetalae</taxon>
        <taxon>asterids</taxon>
        <taxon>lamiids</taxon>
        <taxon>Solanales</taxon>
        <taxon>Solanaceae</taxon>
        <taxon>Solanoideae</taxon>
        <taxon>Solaneae</taxon>
        <taxon>Solanum</taxon>
        <taxon>Solanum subgen. Lycopersicon</taxon>
    </lineage>
</organism>
<accession>A0A8F4XAF7</accession>
<gene>
    <name evidence="2" type="ORF">Solyc05g025570.1</name>
</gene>
<sequence length="72" mass="7905">MRPGGMWNGDEPVGQSTRGMDQRGLEGWPKPELSIRSWNAVSPIVEGSACLWRSLASARSRRWPVGSPLDPS</sequence>
<protein>
    <submittedName>
        <fullName evidence="2">Uncharacterized protein</fullName>
    </submittedName>
</protein>